<accession>A0AAU8PWP6</accession>
<dbReference type="InterPro" id="IPR011009">
    <property type="entry name" value="Kinase-like_dom_sf"/>
</dbReference>
<name>A0AAU8PWP6_DESK7</name>
<sequence length="1517" mass="173780">MYLEVFLNQLKLLSRDSSFKPHKYLLLLAVLDQIDNQEQHENRFYFDDDLKNRFTKYFEKYKREGDRNRPYTPFFHLKSSGFWHLKAKPGREDFLRELSTIGSPRDIIDNIDYAYLSEPVYELFVNKDSSAKIKAQILSILENQLNQAEISVVSEETGQYIVNSMSESLFDHEEKAINVINSAIKSIGKMLNNVYLYDNQSNNYYEYDIIMVTHSGIYVVELKHWSGYIRIAPYNWEINGTHYRTDPHKNNSFKCKVLKGIYQHHFRTYPDVWVESVVVLTNNEAIVEGASAPGLAAERDIHNPTFASISDFITYLKKKESSTSRPLLDDTQIDAIINYLKSLNTSRSSLKYCIPGYETLEYISQKPECIELIARPIDGRAKGLSRFRVFRVPNQAVPEEKERFIRKAWNTLDAVSRIGDHPHIHKVWVMRNEDGDIIEGSEWSETGTLRDQIRQQKGAFPVDTTLRICRGIALALNRAHQAGVIHRAVKPENILMMNDIPKLMNFDLAYQIEEDHVTVMPDVSKIKDDGYIAPEILAGQDIDEGTDFFSLGVIAYEMLTGVRPFASVRAFIAHGGLLNEQARQKLTETGAPDKVIEAIMGMVIADRLRRLKDGEKIIAAFSLDTEGSRKGTDPVAVNPRLQPGEQYDVYEILELIGEGAEAQIYRAKTIRSEEVVLKLFNKEIPRERIFKEAEITSAVDSTYVVHCDNRIGHWKNDRFFLVLDYIEGESMRKMIDRNERPDLETFRTVALCLMEAVEAFHEHKDRDGTPRPLLHSDIKPDNILITRDRKAVLIDCGIAGEPRVDVFQGTFGYVPPDSISGTDRLFSQDGDLFALGVTLWEWLFGTKPYNNPAIGDNPQIPETLGDDVQEYLPWLMKAVATEASKRFTTIKEMRKSFIELKKIKEESAELVEKECATGLDSAQKLEMSLTNKTVGVEQTEEVTEQLLPVNPFVTYLNSLSNASAFNENATAESQLGNPFFARIFVANPLADFIYEKLISEHRNVILTGNAGDGKTTIAAEIFKKVTGEFRLLQPREDIAASNLVIIKDMSELPEDNRIEVLMEAVGSQKNSYLIVSNTGTLLESFRKLKVNGRKTDESELLKALEADTPQSVLDGRFLIVNIGRMDSIKTACDVFKRMLDPANWLPNKNCQYREYCPIFRNVKLLQENLDVVCERVMLLYRRLYEYNVRLTMRQMTGHLAYAITAGRSCAEIGAMSLIALQDCLCGSLFFNRFFGDDGNNVAAEAMQLLPVRRIREAEFGVVLASSFERKVWMREGKALPLTGEALPIYQKLLDELNRDGPAARRQLRRLVYFFGSLDDEAGKRYISIFLRSPMLIKFLEFSQGASRIPPPLERNYRLRILQVLQEYFIGVRLPEEIWQEKDLYITLKRHRGGARTQMVLADFRVDDFELTVKPRYQAGEKSSGVFCLRFKQGDVEMELDLPFLDYVARRYEGDVAEELSACYADRLERFKVELMHQYNENRKQHDHQHLQLLRVGPDRRFQVMKVLVSDASLEVLL</sequence>
<dbReference type="InterPro" id="IPR008271">
    <property type="entry name" value="Ser/Thr_kinase_AS"/>
</dbReference>
<dbReference type="InterPro" id="IPR027417">
    <property type="entry name" value="P-loop_NTPase"/>
</dbReference>
<dbReference type="GO" id="GO:0005524">
    <property type="term" value="F:ATP binding"/>
    <property type="evidence" value="ECO:0007669"/>
    <property type="project" value="InterPro"/>
</dbReference>
<protein>
    <submittedName>
        <fullName evidence="3">Serine/threonine protein kinase</fullName>
    </submittedName>
</protein>
<dbReference type="InterPro" id="IPR011528">
    <property type="entry name" value="NERD"/>
</dbReference>
<dbReference type="PROSITE" id="PS00108">
    <property type="entry name" value="PROTEIN_KINASE_ST"/>
    <property type="match status" value="1"/>
</dbReference>
<keyword evidence="3" id="KW-0808">Transferase</keyword>
<dbReference type="KEGG" id="dku:Desku_0567"/>
<feature type="domain" description="Protein kinase" evidence="1">
    <location>
        <begin position="650"/>
        <end position="898"/>
    </location>
</feature>
<dbReference type="PANTHER" id="PTHR44167:SF18">
    <property type="entry name" value="PROTEIN KINASE DOMAIN-CONTAINING PROTEIN"/>
    <property type="match status" value="1"/>
</dbReference>
<dbReference type="PROSITE" id="PS50965">
    <property type="entry name" value="NERD"/>
    <property type="match status" value="1"/>
</dbReference>
<feature type="domain" description="NERD" evidence="2">
    <location>
        <begin position="168"/>
        <end position="281"/>
    </location>
</feature>
<reference evidence="4" key="1">
    <citation type="submission" date="2011-05" db="EMBL/GenBank/DDBJ databases">
        <title>Complete sequence of Desulfotomaculum kuznetsovii DSM 6115.</title>
        <authorList>
            <person name="Lucas S."/>
            <person name="Han J."/>
            <person name="Lapidus A."/>
            <person name="Cheng J.-F."/>
            <person name="Goodwin L."/>
            <person name="Pitluck S."/>
            <person name="Peters L."/>
            <person name="Mikhailova N."/>
            <person name="Lu M."/>
            <person name="Saunders E."/>
            <person name="Han C."/>
            <person name="Tapia R."/>
            <person name="Land M."/>
            <person name="Hauser L."/>
            <person name="Kyrpides N."/>
            <person name="Ivanova N."/>
            <person name="Pagani I."/>
            <person name="Nazina T."/>
            <person name="Ivanova A."/>
            <person name="Parshina S."/>
            <person name="Kuever J."/>
            <person name="Muyzer G."/>
            <person name="Plugge C."/>
            <person name="Stams A."/>
            <person name="Woyke T."/>
        </authorList>
    </citation>
    <scope>NUCLEOTIDE SEQUENCE [LARGE SCALE GENOMIC DNA]</scope>
    <source>
        <strain evidence="4">DSM 6115 / VKM B-1805 / 17</strain>
    </source>
</reference>
<dbReference type="PROSITE" id="PS50011">
    <property type="entry name" value="PROTEIN_KINASE_DOM"/>
    <property type="match status" value="2"/>
</dbReference>
<dbReference type="Gene3D" id="1.10.510.10">
    <property type="entry name" value="Transferase(Phosphotransferase) domain 1"/>
    <property type="match status" value="2"/>
</dbReference>
<dbReference type="SUPFAM" id="SSF56112">
    <property type="entry name" value="Protein kinase-like (PK-like)"/>
    <property type="match status" value="2"/>
</dbReference>
<dbReference type="CDD" id="cd14014">
    <property type="entry name" value="STKc_PknB_like"/>
    <property type="match status" value="2"/>
</dbReference>
<dbReference type="InterPro" id="IPR058813">
    <property type="entry name" value="DNA-SBD_ScoMcrA"/>
</dbReference>
<gene>
    <name evidence="3" type="ordered locus">Desku_0567</name>
</gene>
<dbReference type="SUPFAM" id="SSF52540">
    <property type="entry name" value="P-loop containing nucleoside triphosphate hydrolases"/>
    <property type="match status" value="1"/>
</dbReference>
<dbReference type="Proteomes" id="UP000009229">
    <property type="component" value="Chromosome"/>
</dbReference>
<dbReference type="Pfam" id="PF00069">
    <property type="entry name" value="Pkinase"/>
    <property type="match status" value="2"/>
</dbReference>
<proteinExistence type="predicted"/>
<feature type="domain" description="Protein kinase" evidence="1">
    <location>
        <begin position="357"/>
        <end position="641"/>
    </location>
</feature>
<dbReference type="SMART" id="SM00220">
    <property type="entry name" value="S_TKc"/>
    <property type="match status" value="2"/>
</dbReference>
<dbReference type="PANTHER" id="PTHR44167">
    <property type="entry name" value="OVARIAN-SPECIFIC SERINE/THREONINE-PROTEIN KINASE LOK-RELATED"/>
    <property type="match status" value="1"/>
</dbReference>
<evidence type="ECO:0000259" key="1">
    <source>
        <dbReference type="PROSITE" id="PS50011"/>
    </source>
</evidence>
<keyword evidence="3" id="KW-0418">Kinase</keyword>
<dbReference type="GO" id="GO:0005737">
    <property type="term" value="C:cytoplasm"/>
    <property type="evidence" value="ECO:0007669"/>
    <property type="project" value="TreeGrafter"/>
</dbReference>
<evidence type="ECO:0000259" key="2">
    <source>
        <dbReference type="PROSITE" id="PS50965"/>
    </source>
</evidence>
<dbReference type="EMBL" id="CP002770">
    <property type="protein sequence ID" value="AEG14183.1"/>
    <property type="molecule type" value="Genomic_DNA"/>
</dbReference>
<keyword evidence="4" id="KW-1185">Reference proteome</keyword>
<dbReference type="RefSeq" id="WP_013821698.1">
    <property type="nucleotide sequence ID" value="NC_015573.1"/>
</dbReference>
<dbReference type="InterPro" id="IPR000719">
    <property type="entry name" value="Prot_kinase_dom"/>
</dbReference>
<dbReference type="GO" id="GO:0004674">
    <property type="term" value="F:protein serine/threonine kinase activity"/>
    <property type="evidence" value="ECO:0007669"/>
    <property type="project" value="UniProtKB-KW"/>
</dbReference>
<organism evidence="3 4">
    <name type="scientific">Desulfofundulus kuznetsovii (strain DSM 6115 / VKM B-1805 / 17)</name>
    <name type="common">Desulfotomaculum kuznetsovii</name>
    <dbReference type="NCBI Taxonomy" id="760568"/>
    <lineage>
        <taxon>Bacteria</taxon>
        <taxon>Bacillati</taxon>
        <taxon>Bacillota</taxon>
        <taxon>Clostridia</taxon>
        <taxon>Eubacteriales</taxon>
        <taxon>Peptococcaceae</taxon>
        <taxon>Desulfofundulus</taxon>
    </lineage>
</organism>
<evidence type="ECO:0000313" key="3">
    <source>
        <dbReference type="EMBL" id="AEG14183.1"/>
    </source>
</evidence>
<dbReference type="Pfam" id="PF08378">
    <property type="entry name" value="NERD"/>
    <property type="match status" value="1"/>
</dbReference>
<evidence type="ECO:0000313" key="4">
    <source>
        <dbReference type="Proteomes" id="UP000009229"/>
    </source>
</evidence>
<keyword evidence="3" id="KW-0723">Serine/threonine-protein kinase</keyword>
<dbReference type="Pfam" id="PF26340">
    <property type="entry name" value="DNA-SBD_ScoMcrA"/>
    <property type="match status" value="1"/>
</dbReference>